<proteinExistence type="predicted"/>
<dbReference type="InterPro" id="IPR007516">
    <property type="entry name" value="Co_F420_Hydgase/DH_bsu_N"/>
</dbReference>
<dbReference type="Pfam" id="PF04422">
    <property type="entry name" value="FrhB_FdhB_N"/>
    <property type="match status" value="1"/>
</dbReference>
<dbReference type="InterPro" id="IPR007525">
    <property type="entry name" value="FrhB_FdhB_C"/>
</dbReference>
<evidence type="ECO:0000259" key="3">
    <source>
        <dbReference type="Pfam" id="PF04432"/>
    </source>
</evidence>
<keyword evidence="5" id="KW-1185">Reference proteome</keyword>
<dbReference type="KEGG" id="ltr:EVS81_09935"/>
<dbReference type="PANTHER" id="PTHR31332:SF0">
    <property type="entry name" value="7-HYDROXYMETHYL CHLOROPHYLL A REDUCTASE, CHLOROPLASTIC"/>
    <property type="match status" value="1"/>
</dbReference>
<feature type="region of interest" description="Disordered" evidence="1">
    <location>
        <begin position="1"/>
        <end position="41"/>
    </location>
</feature>
<accession>A0A4P6KF80</accession>
<dbReference type="PANTHER" id="PTHR31332">
    <property type="entry name" value="7-HYDROXYMETHYL CHLOROPHYLL A REDUCTASE, CHLOROPLASTIC"/>
    <property type="match status" value="1"/>
</dbReference>
<dbReference type="GO" id="GO:0090415">
    <property type="term" value="F:7-hydroxymethyl chlorophyll a reductase activity"/>
    <property type="evidence" value="ECO:0007669"/>
    <property type="project" value="TreeGrafter"/>
</dbReference>
<evidence type="ECO:0000256" key="1">
    <source>
        <dbReference type="SAM" id="MobiDB-lite"/>
    </source>
</evidence>
<dbReference type="OrthoDB" id="3247493at2"/>
<feature type="domain" description="Coenzyme F420 hydrogenase/dehydrogenase beta subunit N-terminal" evidence="2">
    <location>
        <begin position="131"/>
        <end position="203"/>
    </location>
</feature>
<evidence type="ECO:0000259" key="2">
    <source>
        <dbReference type="Pfam" id="PF04422"/>
    </source>
</evidence>
<evidence type="ECO:0000313" key="4">
    <source>
        <dbReference type="EMBL" id="QBE49125.1"/>
    </source>
</evidence>
<evidence type="ECO:0008006" key="6">
    <source>
        <dbReference type="Google" id="ProtNLM"/>
    </source>
</evidence>
<name>A0A4P6KF80_9MICO</name>
<dbReference type="AlphaFoldDB" id="A0A4P6KF80"/>
<feature type="domain" description="Coenzyme F420 hydrogenase/dehydrogenase beta subunit C-terminal" evidence="3">
    <location>
        <begin position="214"/>
        <end position="376"/>
    </location>
</feature>
<reference evidence="4 5" key="1">
    <citation type="submission" date="2019-02" db="EMBL/GenBank/DDBJ databases">
        <authorList>
            <person name="Sun L."/>
            <person name="Pan D."/>
            <person name="Wu X."/>
        </authorList>
    </citation>
    <scope>NUCLEOTIDE SEQUENCE [LARGE SCALE GENOMIC DNA]</scope>
    <source>
        <strain evidence="4 5">JW-1</strain>
    </source>
</reference>
<feature type="compositionally biased region" description="Low complexity" evidence="1">
    <location>
        <begin position="1"/>
        <end position="16"/>
    </location>
</feature>
<evidence type="ECO:0000313" key="5">
    <source>
        <dbReference type="Proteomes" id="UP000289260"/>
    </source>
</evidence>
<dbReference type="Pfam" id="PF04432">
    <property type="entry name" value="FrhB_FdhB_C"/>
    <property type="match status" value="1"/>
</dbReference>
<dbReference type="InterPro" id="IPR045220">
    <property type="entry name" value="FRHB/FDHB/HCAR-like"/>
</dbReference>
<protein>
    <recommendedName>
        <fullName evidence="6">Coenzyme F420 hydrogenase</fullName>
    </recommendedName>
</protein>
<sequence>MPGPWSRSAGSCCAGSGERGGRAPQGCRVAPRRMERPRRGGVAVSTVRKQVAKVLQADACSGCGVCTLLDPGLSMELDGSGYLRPVAAGPPREEPGAARAFARVCPGRSVTAQRPAGSTRHPLLGSYFGVWEAWAVDPQMRHRGSSGGALTAIQSWLLATGAVAQVSTAASDPARPTRTVPVRITSKEEALAAAGSRYAPVAVGAIATADPTHALTAKPCEVSAVRALTGGALGGSPVLLSFFCAGTPSQRATEQLVRELGGPAPEEVTELWYRGRGWPGRFTAVFDGGEVSADYDRSWGAALGPATQWRCKLCADGIGESADIAAADSWDSDDRGYPVFDEQDGRSALLARTERGLAIVLAAQEAGVIELRELDPERLARAQPLQTERRRSLAARLWGARLGGRGVPRYRGFGLVRLSLARPRIALRTLRGTLRRIRESPRGGAR</sequence>
<dbReference type="EMBL" id="CP035806">
    <property type="protein sequence ID" value="QBE49125.1"/>
    <property type="molecule type" value="Genomic_DNA"/>
</dbReference>
<organism evidence="4 5">
    <name type="scientific">Leucobacter triazinivorans</name>
    <dbReference type="NCBI Taxonomy" id="1784719"/>
    <lineage>
        <taxon>Bacteria</taxon>
        <taxon>Bacillati</taxon>
        <taxon>Actinomycetota</taxon>
        <taxon>Actinomycetes</taxon>
        <taxon>Micrococcales</taxon>
        <taxon>Microbacteriaceae</taxon>
        <taxon>Leucobacter</taxon>
    </lineage>
</organism>
<dbReference type="Proteomes" id="UP000289260">
    <property type="component" value="Chromosome"/>
</dbReference>
<dbReference type="GO" id="GO:0033354">
    <property type="term" value="P:chlorophyll cycle"/>
    <property type="evidence" value="ECO:0007669"/>
    <property type="project" value="TreeGrafter"/>
</dbReference>
<gene>
    <name evidence="4" type="ORF">EVS81_09935</name>
</gene>